<accession>A0A9X4C1U8</accession>
<comment type="caution">
    <text evidence="1">The sequence shown here is derived from an EMBL/GenBank/DDBJ whole genome shotgun (WGS) entry which is preliminary data.</text>
</comment>
<reference evidence="1 2" key="1">
    <citation type="submission" date="2022-05" db="EMBL/GenBank/DDBJ databases">
        <title>Novel Pseudomonas spp. Isolated from a Rainbow Trout Aquaculture Facility.</title>
        <authorList>
            <person name="Testerman T."/>
            <person name="Graf J."/>
        </authorList>
    </citation>
    <scope>NUCLEOTIDE SEQUENCE [LARGE SCALE GENOMIC DNA]</scope>
    <source>
        <strain evidence="1 2">ID1042</strain>
    </source>
</reference>
<keyword evidence="2" id="KW-1185">Reference proteome</keyword>
<dbReference type="RefSeq" id="WP_147282618.1">
    <property type="nucleotide sequence ID" value="NZ_JAMDHA010000016.1"/>
</dbReference>
<organism evidence="1 2">
    <name type="scientific">Pseudomonas shahriarae</name>
    <dbReference type="NCBI Taxonomy" id="2745512"/>
    <lineage>
        <taxon>Bacteria</taxon>
        <taxon>Pseudomonadati</taxon>
        <taxon>Pseudomonadota</taxon>
        <taxon>Gammaproteobacteria</taxon>
        <taxon>Pseudomonadales</taxon>
        <taxon>Pseudomonadaceae</taxon>
        <taxon>Pseudomonas</taxon>
    </lineage>
</organism>
<evidence type="ECO:0000313" key="1">
    <source>
        <dbReference type="EMBL" id="MDD1008526.1"/>
    </source>
</evidence>
<name>A0A9X4C1U8_9PSED</name>
<proteinExistence type="predicted"/>
<dbReference type="EMBL" id="JAMDHA010000016">
    <property type="protein sequence ID" value="MDD1008526.1"/>
    <property type="molecule type" value="Genomic_DNA"/>
</dbReference>
<dbReference type="AlphaFoldDB" id="A0A9X4C1U8"/>
<evidence type="ECO:0000313" key="2">
    <source>
        <dbReference type="Proteomes" id="UP001148185"/>
    </source>
</evidence>
<dbReference type="Proteomes" id="UP001148185">
    <property type="component" value="Unassembled WGS sequence"/>
</dbReference>
<gene>
    <name evidence="1" type="ORF">M5G27_13720</name>
</gene>
<sequence length="88" mass="10204">MPILNRSKTLIAIAAELLKMLIRGVKRPLAELLRSSCDPPECPHHQAFDGSHGVWHRRTHVHERRTGFHACLRRFYAVQMARQGRKKL</sequence>
<protein>
    <submittedName>
        <fullName evidence="1">Uncharacterized protein</fullName>
    </submittedName>
</protein>